<proteinExistence type="predicted"/>
<dbReference type="AlphaFoldDB" id="A0A2I7SF62"/>
<accession>A0A2I7SF62</accession>
<protein>
    <submittedName>
        <fullName evidence="1">Uncharacterized protein</fullName>
    </submittedName>
</protein>
<reference evidence="2" key="1">
    <citation type="submission" date="2018-01" db="EMBL/GenBank/DDBJ databases">
        <title>Complete genome of Tamlana sp. UJ94.</title>
        <authorList>
            <person name="Jung J."/>
            <person name="Chung D."/>
            <person name="Bae S.S."/>
            <person name="Baek K."/>
        </authorList>
    </citation>
    <scope>NUCLEOTIDE SEQUENCE [LARGE SCALE GENOMIC DNA]</scope>
    <source>
        <strain evidence="2">UJ94</strain>
    </source>
</reference>
<evidence type="ECO:0000313" key="2">
    <source>
        <dbReference type="Proteomes" id="UP000236592"/>
    </source>
</evidence>
<dbReference type="EMBL" id="CP025938">
    <property type="protein sequence ID" value="AUS04500.1"/>
    <property type="molecule type" value="Genomic_DNA"/>
</dbReference>
<organism evidence="1 2">
    <name type="scientific">Pseudotamlana carrageenivorans</name>
    <dbReference type="NCBI Taxonomy" id="2069432"/>
    <lineage>
        <taxon>Bacteria</taxon>
        <taxon>Pseudomonadati</taxon>
        <taxon>Bacteroidota</taxon>
        <taxon>Flavobacteriia</taxon>
        <taxon>Flavobacteriales</taxon>
        <taxon>Flavobacteriaceae</taxon>
        <taxon>Pseudotamlana</taxon>
    </lineage>
</organism>
<sequence length="79" mass="9147">MDVLQSDLRTTTIFDLTDDVKIIREEFGIEFSKDEYLQMASIETRIKDLLDFADLTENTKLKSAIQNAYKTELSSFGFE</sequence>
<name>A0A2I7SF62_9FLAO</name>
<evidence type="ECO:0000313" key="1">
    <source>
        <dbReference type="EMBL" id="AUS04500.1"/>
    </source>
</evidence>
<dbReference type="Proteomes" id="UP000236592">
    <property type="component" value="Chromosome"/>
</dbReference>
<dbReference type="KEGG" id="taj:C1A40_02985"/>
<gene>
    <name evidence="1" type="ORF">C1A40_02985</name>
</gene>
<keyword evidence="2" id="KW-1185">Reference proteome</keyword>
<dbReference type="RefSeq" id="WP_102994608.1">
    <property type="nucleotide sequence ID" value="NZ_CP025938.1"/>
</dbReference>